<keyword evidence="3" id="KW-1185">Reference proteome</keyword>
<protein>
    <recommendedName>
        <fullName evidence="1">DUF6896 domain-containing protein</fullName>
    </recommendedName>
</protein>
<gene>
    <name evidence="2" type="ORF">OU419_25815</name>
</gene>
<dbReference type="Proteomes" id="UP001163624">
    <property type="component" value="Chromosome"/>
</dbReference>
<dbReference type="Pfam" id="PF21837">
    <property type="entry name" value="DUF6896"/>
    <property type="match status" value="1"/>
</dbReference>
<name>A0ABY6ZWF6_9PSED</name>
<sequence>MAALQPVVEAMNPGLSRLIADYQRAVRLAVTLLEQAGIARPSSNGEWAFLGIPQRGELPGNVRYFKHGYGCAVHLPAGTVDFDFGANGEIDGFDLWRLAGFANERLPDYGFADEAALKECFNREVEAGSLRYSGYILYYLTHREPNCTQR</sequence>
<organism evidence="2 3">
    <name type="scientific">Pseudomonas triclosanedens</name>
    <dbReference type="NCBI Taxonomy" id="2961893"/>
    <lineage>
        <taxon>Bacteria</taxon>
        <taxon>Pseudomonadati</taxon>
        <taxon>Pseudomonadota</taxon>
        <taxon>Gammaproteobacteria</taxon>
        <taxon>Pseudomonadales</taxon>
        <taxon>Pseudomonadaceae</taxon>
        <taxon>Pseudomonas</taxon>
    </lineage>
</organism>
<dbReference type="EMBL" id="CP113432">
    <property type="protein sequence ID" value="WAI49124.1"/>
    <property type="molecule type" value="Genomic_DNA"/>
</dbReference>
<accession>A0ABY6ZWF6</accession>
<evidence type="ECO:0000313" key="3">
    <source>
        <dbReference type="Proteomes" id="UP001163624"/>
    </source>
</evidence>
<evidence type="ECO:0000259" key="1">
    <source>
        <dbReference type="Pfam" id="PF21837"/>
    </source>
</evidence>
<dbReference type="InterPro" id="IPR054191">
    <property type="entry name" value="DUF6896"/>
</dbReference>
<proteinExistence type="predicted"/>
<evidence type="ECO:0000313" key="2">
    <source>
        <dbReference type="EMBL" id="WAI49124.1"/>
    </source>
</evidence>
<feature type="domain" description="DUF6896" evidence="1">
    <location>
        <begin position="17"/>
        <end position="140"/>
    </location>
</feature>
<dbReference type="RefSeq" id="WP_254472244.1">
    <property type="nucleotide sequence ID" value="NZ_CP113432.1"/>
</dbReference>
<reference evidence="2" key="1">
    <citation type="submission" date="2022-11" db="EMBL/GenBank/DDBJ databases">
        <title>Pseudomonas triclosanedens sp. nov., a triclosan degrader isolated from activated sludge.</title>
        <authorList>
            <person name="Yin Y."/>
            <person name="Lu Z."/>
        </authorList>
    </citation>
    <scope>NUCLEOTIDE SEQUENCE</scope>
    <source>
        <strain evidence="2">ZM23</strain>
    </source>
</reference>